<feature type="chain" id="PRO_5035757254" description="DUF4773 domain-containing protein" evidence="1">
    <location>
        <begin position="26"/>
        <end position="236"/>
    </location>
</feature>
<evidence type="ECO:0000313" key="3">
    <source>
        <dbReference type="EMBL" id="KAF6217033.1"/>
    </source>
</evidence>
<proteinExistence type="predicted"/>
<dbReference type="OrthoDB" id="5952164at2759"/>
<name>A0A8S9Y784_APOLU</name>
<feature type="domain" description="DUF4773" evidence="2">
    <location>
        <begin position="67"/>
        <end position="170"/>
    </location>
</feature>
<evidence type="ECO:0000259" key="2">
    <source>
        <dbReference type="Pfam" id="PF15998"/>
    </source>
</evidence>
<dbReference type="Proteomes" id="UP000466442">
    <property type="component" value="Linkage Group LG1"/>
</dbReference>
<organism evidence="3 4">
    <name type="scientific">Apolygus lucorum</name>
    <name type="common">Small green plant bug</name>
    <name type="synonym">Lygocoris lucorum</name>
    <dbReference type="NCBI Taxonomy" id="248454"/>
    <lineage>
        <taxon>Eukaryota</taxon>
        <taxon>Metazoa</taxon>
        <taxon>Ecdysozoa</taxon>
        <taxon>Arthropoda</taxon>
        <taxon>Hexapoda</taxon>
        <taxon>Insecta</taxon>
        <taxon>Pterygota</taxon>
        <taxon>Neoptera</taxon>
        <taxon>Paraneoptera</taxon>
        <taxon>Hemiptera</taxon>
        <taxon>Heteroptera</taxon>
        <taxon>Panheteroptera</taxon>
        <taxon>Cimicomorpha</taxon>
        <taxon>Miridae</taxon>
        <taxon>Mirini</taxon>
        <taxon>Apolygus</taxon>
    </lineage>
</organism>
<keyword evidence="1" id="KW-0732">Signal</keyword>
<dbReference type="AlphaFoldDB" id="A0A8S9Y784"/>
<dbReference type="InterPro" id="IPR031941">
    <property type="entry name" value="DUF4773"/>
</dbReference>
<gene>
    <name evidence="3" type="ORF">GE061_001386</name>
</gene>
<keyword evidence="4" id="KW-1185">Reference proteome</keyword>
<dbReference type="Pfam" id="PF15998">
    <property type="entry name" value="DUF4773"/>
    <property type="match status" value="1"/>
</dbReference>
<sequence>MTRALQHSFYSVAVFFILTQDFIFALVSENQKYQVYYDGDWKPVPLLAATNASTLTRSPLRRYGLIPCECADLQCGCCANTNFFSTQRSGCMNMTYDPQEFSIGMNMLWNGESVYQNSISAKNPPPACMEAPIPYLPSIQFCIKLFDIYTPGRNIHMCINFETRVARAPILGGREGMAGGQRTATTHHSGLWSREFNSFRFPSMFICLVILLRVASAAAFETSTSSSSPLHQPNWW</sequence>
<evidence type="ECO:0000313" key="4">
    <source>
        <dbReference type="Proteomes" id="UP000466442"/>
    </source>
</evidence>
<protein>
    <recommendedName>
        <fullName evidence="2">DUF4773 domain-containing protein</fullName>
    </recommendedName>
</protein>
<accession>A0A8S9Y784</accession>
<dbReference type="PANTHER" id="PTHR36299">
    <property type="entry name" value="AGAP008005-PA"/>
    <property type="match status" value="1"/>
</dbReference>
<reference evidence="3" key="1">
    <citation type="journal article" date="2021" name="Mol. Ecol. Resour.">
        <title>Apolygus lucorum genome provides insights into omnivorousness and mesophyll feeding.</title>
        <authorList>
            <person name="Liu Y."/>
            <person name="Liu H."/>
            <person name="Wang H."/>
            <person name="Huang T."/>
            <person name="Liu B."/>
            <person name="Yang B."/>
            <person name="Yin L."/>
            <person name="Li B."/>
            <person name="Zhang Y."/>
            <person name="Zhang S."/>
            <person name="Jiang F."/>
            <person name="Zhang X."/>
            <person name="Ren Y."/>
            <person name="Wang B."/>
            <person name="Wang S."/>
            <person name="Lu Y."/>
            <person name="Wu K."/>
            <person name="Fan W."/>
            <person name="Wang G."/>
        </authorList>
    </citation>
    <scope>NUCLEOTIDE SEQUENCE</scope>
    <source>
        <strain evidence="3">12Hb</strain>
    </source>
</reference>
<feature type="signal peptide" evidence="1">
    <location>
        <begin position="1"/>
        <end position="25"/>
    </location>
</feature>
<dbReference type="EMBL" id="WIXP02000001">
    <property type="protein sequence ID" value="KAF6217033.1"/>
    <property type="molecule type" value="Genomic_DNA"/>
</dbReference>
<dbReference type="PANTHER" id="PTHR36299:SF1">
    <property type="entry name" value="DUF4773 DOMAIN-CONTAINING PROTEIN"/>
    <property type="match status" value="1"/>
</dbReference>
<comment type="caution">
    <text evidence="3">The sequence shown here is derived from an EMBL/GenBank/DDBJ whole genome shotgun (WGS) entry which is preliminary data.</text>
</comment>
<evidence type="ECO:0000256" key="1">
    <source>
        <dbReference type="SAM" id="SignalP"/>
    </source>
</evidence>